<dbReference type="SUPFAM" id="SSF116734">
    <property type="entry name" value="DNA methylase specificity domain"/>
    <property type="match status" value="1"/>
</dbReference>
<dbReference type="InterPro" id="IPR051537">
    <property type="entry name" value="DNA_Adenine_Mtase"/>
</dbReference>
<evidence type="ECO:0000259" key="10">
    <source>
        <dbReference type="Pfam" id="PF02384"/>
    </source>
</evidence>
<dbReference type="PRINTS" id="PR00507">
    <property type="entry name" value="N12N6MTFRASE"/>
</dbReference>
<keyword evidence="12" id="KW-1185">Reference proteome</keyword>
<keyword evidence="7" id="KW-0238">DNA-binding</keyword>
<keyword evidence="4" id="KW-0808">Transferase</keyword>
<evidence type="ECO:0000256" key="2">
    <source>
        <dbReference type="ARBA" id="ARBA00011900"/>
    </source>
</evidence>
<dbReference type="Pfam" id="PF02384">
    <property type="entry name" value="N6_Mtase"/>
    <property type="match status" value="1"/>
</dbReference>
<proteinExistence type="inferred from homology"/>
<evidence type="ECO:0000256" key="6">
    <source>
        <dbReference type="ARBA" id="ARBA00022747"/>
    </source>
</evidence>
<evidence type="ECO:0000256" key="8">
    <source>
        <dbReference type="ARBA" id="ARBA00047942"/>
    </source>
</evidence>
<organism evidence="11 12">
    <name type="scientific">Gehongia tenuis</name>
    <dbReference type="NCBI Taxonomy" id="2763655"/>
    <lineage>
        <taxon>Bacteria</taxon>
        <taxon>Bacillati</taxon>
        <taxon>Bacillota</taxon>
        <taxon>Clostridia</taxon>
        <taxon>Christensenellales</taxon>
        <taxon>Christensenellaceae</taxon>
        <taxon>Gehongia</taxon>
    </lineage>
</organism>
<comment type="similarity">
    <text evidence="1">Belongs to the type-I restriction system S methylase family.</text>
</comment>
<gene>
    <name evidence="11" type="ORF">H8696_05490</name>
</gene>
<evidence type="ECO:0000256" key="4">
    <source>
        <dbReference type="ARBA" id="ARBA00022679"/>
    </source>
</evidence>
<evidence type="ECO:0000313" key="11">
    <source>
        <dbReference type="EMBL" id="MBC8531299.1"/>
    </source>
</evidence>
<keyword evidence="3 11" id="KW-0489">Methyltransferase</keyword>
<protein>
    <recommendedName>
        <fullName evidence="2">site-specific DNA-methyltransferase (adenine-specific)</fullName>
        <ecNumber evidence="2">2.1.1.72</ecNumber>
    </recommendedName>
</protein>
<dbReference type="RefSeq" id="WP_249315702.1">
    <property type="nucleotide sequence ID" value="NZ_JACRSR010000001.1"/>
</dbReference>
<evidence type="ECO:0000256" key="3">
    <source>
        <dbReference type="ARBA" id="ARBA00022603"/>
    </source>
</evidence>
<dbReference type="GO" id="GO:0009307">
    <property type="term" value="P:DNA restriction-modification system"/>
    <property type="evidence" value="ECO:0007669"/>
    <property type="project" value="UniProtKB-KW"/>
</dbReference>
<keyword evidence="5" id="KW-0949">S-adenosyl-L-methionine</keyword>
<dbReference type="InterPro" id="IPR002052">
    <property type="entry name" value="DNA_methylase_N6_adenine_CS"/>
</dbReference>
<accession>A0A926D5L0</accession>
<evidence type="ECO:0000256" key="1">
    <source>
        <dbReference type="ARBA" id="ARBA00010923"/>
    </source>
</evidence>
<dbReference type="Proteomes" id="UP000623172">
    <property type="component" value="Unassembled WGS sequence"/>
</dbReference>
<dbReference type="PROSITE" id="PS00092">
    <property type="entry name" value="N6_MTASE"/>
    <property type="match status" value="1"/>
</dbReference>
<evidence type="ECO:0000256" key="7">
    <source>
        <dbReference type="ARBA" id="ARBA00023125"/>
    </source>
</evidence>
<dbReference type="InterPro" id="IPR044946">
    <property type="entry name" value="Restrct_endonuc_typeI_TRD_sf"/>
</dbReference>
<dbReference type="GO" id="GO:0008170">
    <property type="term" value="F:N-methyltransferase activity"/>
    <property type="evidence" value="ECO:0007669"/>
    <property type="project" value="InterPro"/>
</dbReference>
<dbReference type="GO" id="GO:0003677">
    <property type="term" value="F:DNA binding"/>
    <property type="evidence" value="ECO:0007669"/>
    <property type="project" value="UniProtKB-KW"/>
</dbReference>
<dbReference type="Pfam" id="PF01420">
    <property type="entry name" value="Methylase_S"/>
    <property type="match status" value="1"/>
</dbReference>
<dbReference type="GO" id="GO:0009007">
    <property type="term" value="F:site-specific DNA-methyltransferase (adenine-specific) activity"/>
    <property type="evidence" value="ECO:0007669"/>
    <property type="project" value="UniProtKB-EC"/>
</dbReference>
<evidence type="ECO:0000313" key="12">
    <source>
        <dbReference type="Proteomes" id="UP000623172"/>
    </source>
</evidence>
<dbReference type="InterPro" id="IPR029063">
    <property type="entry name" value="SAM-dependent_MTases_sf"/>
</dbReference>
<comment type="catalytic activity">
    <reaction evidence="8">
        <text>a 2'-deoxyadenosine in DNA + S-adenosyl-L-methionine = an N(6)-methyl-2'-deoxyadenosine in DNA + S-adenosyl-L-homocysteine + H(+)</text>
        <dbReference type="Rhea" id="RHEA:15197"/>
        <dbReference type="Rhea" id="RHEA-COMP:12418"/>
        <dbReference type="Rhea" id="RHEA-COMP:12419"/>
        <dbReference type="ChEBI" id="CHEBI:15378"/>
        <dbReference type="ChEBI" id="CHEBI:57856"/>
        <dbReference type="ChEBI" id="CHEBI:59789"/>
        <dbReference type="ChEBI" id="CHEBI:90615"/>
        <dbReference type="ChEBI" id="CHEBI:90616"/>
        <dbReference type="EC" id="2.1.1.72"/>
    </reaction>
</comment>
<dbReference type="PANTHER" id="PTHR42933">
    <property type="entry name" value="SLR6095 PROTEIN"/>
    <property type="match status" value="1"/>
</dbReference>
<dbReference type="PANTHER" id="PTHR42933:SF3">
    <property type="entry name" value="TYPE I RESTRICTION ENZYME MJAVIII METHYLASE SUBUNIT"/>
    <property type="match status" value="1"/>
</dbReference>
<name>A0A926D5L0_9FIRM</name>
<dbReference type="AlphaFoldDB" id="A0A926D5L0"/>
<dbReference type="InterPro" id="IPR003356">
    <property type="entry name" value="DNA_methylase_A-5"/>
</dbReference>
<keyword evidence="6" id="KW-0680">Restriction system</keyword>
<reference evidence="11" key="1">
    <citation type="submission" date="2020-08" db="EMBL/GenBank/DDBJ databases">
        <title>Genome public.</title>
        <authorList>
            <person name="Liu C."/>
            <person name="Sun Q."/>
        </authorList>
    </citation>
    <scope>NUCLEOTIDE SEQUENCE</scope>
    <source>
        <strain evidence="11">NSJ-53</strain>
    </source>
</reference>
<sequence length="863" mass="97883">MSEELIQRNLIEAPEKMGDWNFYNIGATTLKALKGAKIIPDRDYDEYEKKKPDALIVKKPLVIAAIEYKQPKELRTDKQVATAIAQELGTAQALQAKIYIVTDGKKSYWINPVTGNEILQEDGSSITLNFDKKSTECITLINKIRASINATNDQIKAAATVDPLPLAEKVWQDLWAVSGATPENCLYTFVEIFIFKYLSDLGVLRGMYSFYDLLGKYAGNNDNEVLEYYASVVRVKIKELFPGNPKDKTTIINGTIFVSKDDKAVSGYATVFRRILNRFNEFGTLENIDYDFKSKLFETFLKESISKKNWGQYFTPLKVVRSIVDMVEITPGMEICDPACGVGKFLLEPILHDLHRFYAVENDELKPQITLHGFDKGFDKDEQKTIILAKANMLIYMSGVIKEHPDMTKKFAQLFNDTFLLQTNSILGTLAKPIKDKFDLILTNPPYVMSGSSNLKEEIAKQQELKDYFAVSAMGIEGLFMEWIVRALKPGGKAFIVVPDGIMNRSNDKKLRDFILEQCFVDAVISLPLNTFFTTNKKTYILALTKKVAVNVGGVDTLERQTTPVFTYLCSEIGETRDVYRFDIDRNDLETASDLFNMFKGAKTKFKTSDKRCKIVDIGEFVDATHWCIDRWWSHEEKIELGIEDSVKSVDVDTFRTMLSDVTAALSELDEPLCEISRDDEDKTVMTADFNLIDLFDIYRGSGKYTKAYVQKHKGEYGLFSGNTFGRFADIDAFDYDMPCLTWAIDGLAGYIMIHDEPFSATNHRGVLVPKVDNLNLQYVKYVLEPIFRELKKGRQGLNGENEYTSLPPFMIKSVKIPIPVDNEGNIDLTAQEDVANKYLAIERCKKEISEKLEALIGQKVKI</sequence>
<dbReference type="EC" id="2.1.1.72" evidence="2"/>
<dbReference type="InterPro" id="IPR000055">
    <property type="entry name" value="Restrct_endonuc_typeI_TRD"/>
</dbReference>
<evidence type="ECO:0000256" key="5">
    <source>
        <dbReference type="ARBA" id="ARBA00022691"/>
    </source>
</evidence>
<evidence type="ECO:0000259" key="9">
    <source>
        <dbReference type="Pfam" id="PF01420"/>
    </source>
</evidence>
<dbReference type="Gene3D" id="3.40.50.150">
    <property type="entry name" value="Vaccinia Virus protein VP39"/>
    <property type="match status" value="1"/>
</dbReference>
<feature type="domain" description="DNA methylase adenine-specific" evidence="10">
    <location>
        <begin position="291"/>
        <end position="620"/>
    </location>
</feature>
<dbReference type="SUPFAM" id="SSF53335">
    <property type="entry name" value="S-adenosyl-L-methionine-dependent methyltransferases"/>
    <property type="match status" value="1"/>
</dbReference>
<feature type="domain" description="Type I restriction modification DNA specificity" evidence="9">
    <location>
        <begin position="690"/>
        <end position="846"/>
    </location>
</feature>
<dbReference type="Gene3D" id="3.90.220.20">
    <property type="entry name" value="DNA methylase specificity domains"/>
    <property type="match status" value="1"/>
</dbReference>
<dbReference type="EMBL" id="JACRSR010000001">
    <property type="protein sequence ID" value="MBC8531299.1"/>
    <property type="molecule type" value="Genomic_DNA"/>
</dbReference>
<dbReference type="GO" id="GO:0032259">
    <property type="term" value="P:methylation"/>
    <property type="evidence" value="ECO:0007669"/>
    <property type="project" value="UniProtKB-KW"/>
</dbReference>
<comment type="caution">
    <text evidence="11">The sequence shown here is derived from an EMBL/GenBank/DDBJ whole genome shotgun (WGS) entry which is preliminary data.</text>
</comment>